<dbReference type="SMART" id="SM00382">
    <property type="entry name" value="AAA"/>
    <property type="match status" value="1"/>
</dbReference>
<dbReference type="GO" id="GO:0005524">
    <property type="term" value="F:ATP binding"/>
    <property type="evidence" value="ECO:0007669"/>
    <property type="project" value="UniProtKB-KW"/>
</dbReference>
<keyword evidence="1" id="KW-0813">Transport</keyword>
<dbReference type="Gene3D" id="3.40.50.300">
    <property type="entry name" value="P-loop containing nucleotide triphosphate hydrolases"/>
    <property type="match status" value="1"/>
</dbReference>
<sequence length="241" mass="25842">MSEQVLQLRKVSRTYGSGATSVGALREVDLEISAGEFVAVMGPSGSGKSSLLTLAGGLDRASSGEIFVENTPLGSLNINELARLRRRAIGYVFQDFNLVPSLTALENVSLPLELDGVPPRKARRQAKDALRTVGIEKLSERFMDQLSGGQQQRVAIARAIVGQRRLILADEPTGALDSATGDGILEVLRHRADAGCAVVLVTHEARHAGWADRVLFLKDGRIVDEASQSYDPSILLNQSAV</sequence>
<dbReference type="RefSeq" id="WP_141362633.1">
    <property type="nucleotide sequence ID" value="NZ_BAAAJL010000008.1"/>
</dbReference>
<proteinExistence type="predicted"/>
<keyword evidence="6" id="KW-1185">Reference proteome</keyword>
<dbReference type="InterPro" id="IPR017911">
    <property type="entry name" value="MacB-like_ATP-bd"/>
</dbReference>
<keyword evidence="2" id="KW-0547">Nucleotide-binding</keyword>
<evidence type="ECO:0000256" key="1">
    <source>
        <dbReference type="ARBA" id="ARBA00022448"/>
    </source>
</evidence>
<dbReference type="InterPro" id="IPR003439">
    <property type="entry name" value="ABC_transporter-like_ATP-bd"/>
</dbReference>
<name>A0A4Y4DNN3_GLUUR</name>
<dbReference type="InterPro" id="IPR003593">
    <property type="entry name" value="AAA+_ATPase"/>
</dbReference>
<accession>A0A4Y4DNN3</accession>
<dbReference type="FunFam" id="3.40.50.300:FF:000032">
    <property type="entry name" value="Export ABC transporter ATP-binding protein"/>
    <property type="match status" value="1"/>
</dbReference>
<gene>
    <name evidence="5" type="ORF">AUR04nite_10260</name>
</gene>
<dbReference type="EMBL" id="BJNY01000005">
    <property type="protein sequence ID" value="GED05494.1"/>
    <property type="molecule type" value="Genomic_DNA"/>
</dbReference>
<dbReference type="Pfam" id="PF00005">
    <property type="entry name" value="ABC_tran"/>
    <property type="match status" value="1"/>
</dbReference>
<comment type="caution">
    <text evidence="5">The sequence shown here is derived from an EMBL/GenBank/DDBJ whole genome shotgun (WGS) entry which is preliminary data.</text>
</comment>
<evidence type="ECO:0000313" key="5">
    <source>
        <dbReference type="EMBL" id="GED05494.1"/>
    </source>
</evidence>
<evidence type="ECO:0000256" key="3">
    <source>
        <dbReference type="ARBA" id="ARBA00022840"/>
    </source>
</evidence>
<dbReference type="InterPro" id="IPR015854">
    <property type="entry name" value="ABC_transpr_LolD-like"/>
</dbReference>
<dbReference type="GO" id="GO:0016887">
    <property type="term" value="F:ATP hydrolysis activity"/>
    <property type="evidence" value="ECO:0007669"/>
    <property type="project" value="InterPro"/>
</dbReference>
<dbReference type="SUPFAM" id="SSF52540">
    <property type="entry name" value="P-loop containing nucleoside triphosphate hydrolases"/>
    <property type="match status" value="1"/>
</dbReference>
<dbReference type="AlphaFoldDB" id="A0A4Y4DNN3"/>
<dbReference type="OrthoDB" id="9778572at2"/>
<keyword evidence="3 5" id="KW-0067">ATP-binding</keyword>
<dbReference type="GO" id="GO:0098796">
    <property type="term" value="C:membrane protein complex"/>
    <property type="evidence" value="ECO:0007669"/>
    <property type="project" value="UniProtKB-ARBA"/>
</dbReference>
<dbReference type="InterPro" id="IPR017871">
    <property type="entry name" value="ABC_transporter-like_CS"/>
</dbReference>
<evidence type="ECO:0000259" key="4">
    <source>
        <dbReference type="PROSITE" id="PS50893"/>
    </source>
</evidence>
<dbReference type="CDD" id="cd03255">
    <property type="entry name" value="ABC_MJ0796_LolCDE_FtsE"/>
    <property type="match status" value="1"/>
</dbReference>
<protein>
    <submittedName>
        <fullName evidence="5">Macrolide ABC transporter ATP-binding protein</fullName>
    </submittedName>
</protein>
<organism evidence="5 6">
    <name type="scientific">Glutamicibacter uratoxydans</name>
    <name type="common">Arthrobacter uratoxydans</name>
    <dbReference type="NCBI Taxonomy" id="43667"/>
    <lineage>
        <taxon>Bacteria</taxon>
        <taxon>Bacillati</taxon>
        <taxon>Actinomycetota</taxon>
        <taxon>Actinomycetes</taxon>
        <taxon>Micrococcales</taxon>
        <taxon>Micrococcaceae</taxon>
        <taxon>Glutamicibacter</taxon>
    </lineage>
</organism>
<dbReference type="PROSITE" id="PS00211">
    <property type="entry name" value="ABC_TRANSPORTER_1"/>
    <property type="match status" value="1"/>
</dbReference>
<feature type="domain" description="ABC transporter" evidence="4">
    <location>
        <begin position="6"/>
        <end position="240"/>
    </location>
</feature>
<dbReference type="GO" id="GO:0022857">
    <property type="term" value="F:transmembrane transporter activity"/>
    <property type="evidence" value="ECO:0007669"/>
    <property type="project" value="TreeGrafter"/>
</dbReference>
<reference evidence="5 6" key="1">
    <citation type="submission" date="2019-06" db="EMBL/GenBank/DDBJ databases">
        <title>Whole genome shotgun sequence of Glutamicibacter uratoxydans NBRC 15515.</title>
        <authorList>
            <person name="Hosoyama A."/>
            <person name="Uohara A."/>
            <person name="Ohji S."/>
            <person name="Ichikawa N."/>
        </authorList>
    </citation>
    <scope>NUCLEOTIDE SEQUENCE [LARGE SCALE GENOMIC DNA]</scope>
    <source>
        <strain evidence="5 6">NBRC 15515</strain>
    </source>
</reference>
<dbReference type="GO" id="GO:0005886">
    <property type="term" value="C:plasma membrane"/>
    <property type="evidence" value="ECO:0007669"/>
    <property type="project" value="TreeGrafter"/>
</dbReference>
<evidence type="ECO:0000313" key="6">
    <source>
        <dbReference type="Proteomes" id="UP000316612"/>
    </source>
</evidence>
<dbReference type="PROSITE" id="PS50893">
    <property type="entry name" value="ABC_TRANSPORTER_2"/>
    <property type="match status" value="1"/>
</dbReference>
<dbReference type="InterPro" id="IPR027417">
    <property type="entry name" value="P-loop_NTPase"/>
</dbReference>
<dbReference type="Proteomes" id="UP000316612">
    <property type="component" value="Unassembled WGS sequence"/>
</dbReference>
<evidence type="ECO:0000256" key="2">
    <source>
        <dbReference type="ARBA" id="ARBA00022741"/>
    </source>
</evidence>
<dbReference type="PANTHER" id="PTHR24220">
    <property type="entry name" value="IMPORT ATP-BINDING PROTEIN"/>
    <property type="match status" value="1"/>
</dbReference>